<sequence length="110" mass="12053">MAFRDILRGICDLILNNKLIFFLSVALFAFIIATIALAVENNSNADDLASCRDSLWHATSVAPPASTTLQPAETTTVAGETTSSAPDVTTPENQGKFLTLHDYREQIRRR</sequence>
<evidence type="ECO:0000313" key="2">
    <source>
        <dbReference type="Proteomes" id="UP000008820"/>
    </source>
</evidence>
<keyword evidence="2" id="KW-1185">Reference proteome</keyword>
<dbReference type="EnsemblMetazoa" id="AAEL003764-RA">
    <property type="protein sequence ID" value="AAEL003764-PA"/>
    <property type="gene ID" value="AAEL003764"/>
</dbReference>
<dbReference type="InParanoid" id="A0A1S4F5L8"/>
<gene>
    <name evidence="1" type="primary">5578922</name>
</gene>
<protein>
    <submittedName>
        <fullName evidence="1">Uncharacterized protein</fullName>
    </submittedName>
</protein>
<dbReference type="OrthoDB" id="7765108at2759"/>
<accession>A0A1S4F5L8</accession>
<dbReference type="AlphaFoldDB" id="A0A1S4F5L8"/>
<organism evidence="1 2">
    <name type="scientific">Aedes aegypti</name>
    <name type="common">Yellowfever mosquito</name>
    <name type="synonym">Culex aegypti</name>
    <dbReference type="NCBI Taxonomy" id="7159"/>
    <lineage>
        <taxon>Eukaryota</taxon>
        <taxon>Metazoa</taxon>
        <taxon>Ecdysozoa</taxon>
        <taxon>Arthropoda</taxon>
        <taxon>Hexapoda</taxon>
        <taxon>Insecta</taxon>
        <taxon>Pterygota</taxon>
        <taxon>Neoptera</taxon>
        <taxon>Endopterygota</taxon>
        <taxon>Diptera</taxon>
        <taxon>Nematocera</taxon>
        <taxon>Culicoidea</taxon>
        <taxon>Culicidae</taxon>
        <taxon>Culicinae</taxon>
        <taxon>Aedini</taxon>
        <taxon>Aedes</taxon>
        <taxon>Stegomyia</taxon>
    </lineage>
</organism>
<proteinExistence type="predicted"/>
<dbReference type="VEuPathDB" id="VectorBase:AAEL003764"/>
<reference evidence="1 2" key="1">
    <citation type="submission" date="2017-06" db="EMBL/GenBank/DDBJ databases">
        <title>Aedes aegypti genome working group (AGWG) sequencing and assembly.</title>
        <authorList>
            <consortium name="Aedes aegypti Genome Working Group (AGWG)"/>
            <person name="Matthews B.J."/>
        </authorList>
    </citation>
    <scope>NUCLEOTIDE SEQUENCE [LARGE SCALE GENOMIC DNA]</scope>
    <source>
        <strain evidence="1 2">LVP_AGWG</strain>
    </source>
</reference>
<name>A0A1S4F5L8_AEDAE</name>
<evidence type="ECO:0000313" key="1">
    <source>
        <dbReference type="EnsemblMetazoa" id="AAEL003764-PA"/>
    </source>
</evidence>
<reference evidence="1" key="2">
    <citation type="submission" date="2020-05" db="UniProtKB">
        <authorList>
            <consortium name="EnsemblMetazoa"/>
        </authorList>
    </citation>
    <scope>IDENTIFICATION</scope>
    <source>
        <strain evidence="1">LVP_AGWG</strain>
    </source>
</reference>
<dbReference type="Proteomes" id="UP000008820">
    <property type="component" value="Chromosome 1"/>
</dbReference>